<keyword evidence="11" id="KW-1133">Transmembrane helix</keyword>
<evidence type="ECO:0000313" key="22">
    <source>
        <dbReference type="Proteomes" id="UP000248395"/>
    </source>
</evidence>
<dbReference type="InterPro" id="IPR000700">
    <property type="entry name" value="PAS-assoc_C"/>
</dbReference>
<dbReference type="SUPFAM" id="SSF55785">
    <property type="entry name" value="PYP-like sensor domain (PAS domain)"/>
    <property type="match status" value="2"/>
</dbReference>
<name>A0A318JGX8_9NEIS</name>
<evidence type="ECO:0000256" key="5">
    <source>
        <dbReference type="ARBA" id="ARBA00022553"/>
    </source>
</evidence>
<evidence type="ECO:0000256" key="16">
    <source>
        <dbReference type="PROSITE-ProRule" id="PRU00169"/>
    </source>
</evidence>
<dbReference type="SMART" id="SM00086">
    <property type="entry name" value="PAC"/>
    <property type="match status" value="2"/>
</dbReference>
<keyword evidence="9" id="KW-0418">Kinase</keyword>
<dbReference type="Pfam" id="PF00989">
    <property type="entry name" value="PAS"/>
    <property type="match status" value="1"/>
</dbReference>
<dbReference type="PROSITE" id="PS50113">
    <property type="entry name" value="PAC"/>
    <property type="match status" value="1"/>
</dbReference>
<dbReference type="PROSITE" id="PS50110">
    <property type="entry name" value="RESPONSE_REGULATORY"/>
    <property type="match status" value="1"/>
</dbReference>
<reference evidence="21 22" key="1">
    <citation type="submission" date="2018-05" db="EMBL/GenBank/DDBJ databases">
        <title>Genomic Encyclopedia of Type Strains, Phase IV (KMG-IV): sequencing the most valuable type-strain genomes for metagenomic binning, comparative biology and taxonomic classification.</title>
        <authorList>
            <person name="Goeker M."/>
        </authorList>
    </citation>
    <scope>NUCLEOTIDE SEQUENCE [LARGE SCALE GENOMIC DNA]</scope>
    <source>
        <strain evidence="21 22">DSM 25134</strain>
    </source>
</reference>
<evidence type="ECO:0000256" key="10">
    <source>
        <dbReference type="ARBA" id="ARBA00022840"/>
    </source>
</evidence>
<dbReference type="InterPro" id="IPR003661">
    <property type="entry name" value="HisK_dim/P_dom"/>
</dbReference>
<dbReference type="GO" id="GO:0005886">
    <property type="term" value="C:plasma membrane"/>
    <property type="evidence" value="ECO:0007669"/>
    <property type="project" value="UniProtKB-SubCell"/>
</dbReference>
<keyword evidence="6" id="KW-0808">Transferase</keyword>
<comment type="function">
    <text evidence="14">Member of the two-component regulatory system BvgS/BvgA. Phosphorylates BvgA via a four-step phosphorelay in response to environmental signals.</text>
</comment>
<dbReference type="InterPro" id="IPR036641">
    <property type="entry name" value="HPT_dom_sf"/>
</dbReference>
<dbReference type="SUPFAM" id="SSF47384">
    <property type="entry name" value="Homodimeric domain of signal transducing histidine kinase"/>
    <property type="match status" value="1"/>
</dbReference>
<evidence type="ECO:0000259" key="20">
    <source>
        <dbReference type="PROSITE" id="PS50113"/>
    </source>
</evidence>
<evidence type="ECO:0000259" key="18">
    <source>
        <dbReference type="PROSITE" id="PS50110"/>
    </source>
</evidence>
<comment type="caution">
    <text evidence="21">The sequence shown here is derived from an EMBL/GenBank/DDBJ whole genome shotgun (WGS) entry which is preliminary data.</text>
</comment>
<keyword evidence="12" id="KW-0902">Two-component regulatory system</keyword>
<dbReference type="SUPFAM" id="SSF55874">
    <property type="entry name" value="ATPase domain of HSP90 chaperone/DNA topoisomerase II/histidine kinase"/>
    <property type="match status" value="1"/>
</dbReference>
<dbReference type="Gene3D" id="3.30.450.20">
    <property type="entry name" value="PAS domain"/>
    <property type="match status" value="2"/>
</dbReference>
<dbReference type="InterPro" id="IPR036097">
    <property type="entry name" value="HisK_dim/P_sf"/>
</dbReference>
<feature type="domain" description="PAC" evidence="20">
    <location>
        <begin position="85"/>
        <end position="136"/>
    </location>
</feature>
<dbReference type="PRINTS" id="PR00344">
    <property type="entry name" value="BCTRLSENSOR"/>
</dbReference>
<dbReference type="GO" id="GO:0005524">
    <property type="term" value="F:ATP binding"/>
    <property type="evidence" value="ECO:0007669"/>
    <property type="project" value="UniProtKB-KW"/>
</dbReference>
<dbReference type="InterPro" id="IPR001610">
    <property type="entry name" value="PAC"/>
</dbReference>
<dbReference type="SMART" id="SM00388">
    <property type="entry name" value="HisKA"/>
    <property type="match status" value="1"/>
</dbReference>
<evidence type="ECO:0000256" key="4">
    <source>
        <dbReference type="ARBA" id="ARBA00022475"/>
    </source>
</evidence>
<dbReference type="FunFam" id="1.10.287.130:FF:000003">
    <property type="entry name" value="Histidine kinase"/>
    <property type="match status" value="1"/>
</dbReference>
<evidence type="ECO:0000256" key="6">
    <source>
        <dbReference type="ARBA" id="ARBA00022679"/>
    </source>
</evidence>
<keyword evidence="8" id="KW-0547">Nucleotide-binding</keyword>
<evidence type="ECO:0000256" key="3">
    <source>
        <dbReference type="ARBA" id="ARBA00012438"/>
    </source>
</evidence>
<dbReference type="InterPro" id="IPR005467">
    <property type="entry name" value="His_kinase_dom"/>
</dbReference>
<dbReference type="GO" id="GO:0006355">
    <property type="term" value="P:regulation of DNA-templated transcription"/>
    <property type="evidence" value="ECO:0007669"/>
    <property type="project" value="InterPro"/>
</dbReference>
<keyword evidence="13" id="KW-0472">Membrane</keyword>
<gene>
    <name evidence="21" type="ORF">DFR38_106132</name>
</gene>
<dbReference type="AlphaFoldDB" id="A0A318JGX8"/>
<organism evidence="21 22">
    <name type="scientific">Aquitalea magnusonii</name>
    <dbReference type="NCBI Taxonomy" id="332411"/>
    <lineage>
        <taxon>Bacteria</taxon>
        <taxon>Pseudomonadati</taxon>
        <taxon>Pseudomonadota</taxon>
        <taxon>Betaproteobacteria</taxon>
        <taxon>Neisseriales</taxon>
        <taxon>Chromobacteriaceae</taxon>
        <taxon>Aquitalea</taxon>
    </lineage>
</organism>
<dbReference type="CDD" id="cd00130">
    <property type="entry name" value="PAS"/>
    <property type="match status" value="2"/>
</dbReference>
<dbReference type="InterPro" id="IPR000014">
    <property type="entry name" value="PAS"/>
</dbReference>
<dbReference type="InterPro" id="IPR036890">
    <property type="entry name" value="HATPase_C_sf"/>
</dbReference>
<dbReference type="Pfam" id="PF01627">
    <property type="entry name" value="Hpt"/>
    <property type="match status" value="1"/>
</dbReference>
<dbReference type="PANTHER" id="PTHR45339">
    <property type="entry name" value="HYBRID SIGNAL TRANSDUCTION HISTIDINE KINASE J"/>
    <property type="match status" value="1"/>
</dbReference>
<dbReference type="Gene3D" id="3.40.50.2300">
    <property type="match status" value="1"/>
</dbReference>
<dbReference type="InterPro" id="IPR003594">
    <property type="entry name" value="HATPase_dom"/>
</dbReference>
<accession>A0A318JGX8</accession>
<dbReference type="InterPro" id="IPR035965">
    <property type="entry name" value="PAS-like_dom_sf"/>
</dbReference>
<evidence type="ECO:0000256" key="2">
    <source>
        <dbReference type="ARBA" id="ARBA00004651"/>
    </source>
</evidence>
<dbReference type="PROSITE" id="PS50112">
    <property type="entry name" value="PAS"/>
    <property type="match status" value="1"/>
</dbReference>
<evidence type="ECO:0000256" key="11">
    <source>
        <dbReference type="ARBA" id="ARBA00022989"/>
    </source>
</evidence>
<dbReference type="Pfam" id="PF00512">
    <property type="entry name" value="HisKA"/>
    <property type="match status" value="1"/>
</dbReference>
<keyword evidence="5 16" id="KW-0597">Phosphoprotein</keyword>
<dbReference type="NCBIfam" id="TIGR00229">
    <property type="entry name" value="sensory_box"/>
    <property type="match status" value="2"/>
</dbReference>
<protein>
    <recommendedName>
        <fullName evidence="15">Virulence sensor protein BvgS</fullName>
        <ecNumber evidence="3">2.7.13.3</ecNumber>
    </recommendedName>
</protein>
<evidence type="ECO:0000256" key="1">
    <source>
        <dbReference type="ARBA" id="ARBA00000085"/>
    </source>
</evidence>
<dbReference type="EC" id="2.7.13.3" evidence="3"/>
<dbReference type="Pfam" id="PF13426">
    <property type="entry name" value="PAS_9"/>
    <property type="match status" value="1"/>
</dbReference>
<keyword evidence="4" id="KW-1003">Cell membrane</keyword>
<dbReference type="PROSITE" id="PS50109">
    <property type="entry name" value="HIS_KIN"/>
    <property type="match status" value="1"/>
</dbReference>
<evidence type="ECO:0000256" key="14">
    <source>
        <dbReference type="ARBA" id="ARBA00058004"/>
    </source>
</evidence>
<keyword evidence="7" id="KW-0812">Transmembrane</keyword>
<evidence type="ECO:0000259" key="19">
    <source>
        <dbReference type="PROSITE" id="PS50112"/>
    </source>
</evidence>
<evidence type="ECO:0000256" key="8">
    <source>
        <dbReference type="ARBA" id="ARBA00022741"/>
    </source>
</evidence>
<feature type="modified residue" description="4-aspartylphosphate" evidence="16">
    <location>
        <position position="707"/>
    </location>
</feature>
<dbReference type="SUPFAM" id="SSF52172">
    <property type="entry name" value="CheY-like"/>
    <property type="match status" value="1"/>
</dbReference>
<dbReference type="InterPro" id="IPR011006">
    <property type="entry name" value="CheY-like_superfamily"/>
</dbReference>
<dbReference type="Gene3D" id="1.10.287.130">
    <property type="match status" value="1"/>
</dbReference>
<dbReference type="InterPro" id="IPR004358">
    <property type="entry name" value="Sig_transdc_His_kin-like_C"/>
</dbReference>
<feature type="domain" description="Histidine kinase" evidence="17">
    <location>
        <begin position="278"/>
        <end position="499"/>
    </location>
</feature>
<evidence type="ECO:0000256" key="13">
    <source>
        <dbReference type="ARBA" id="ARBA00023136"/>
    </source>
</evidence>
<dbReference type="Proteomes" id="UP000248395">
    <property type="component" value="Unassembled WGS sequence"/>
</dbReference>
<dbReference type="FunFam" id="3.30.565.10:FF:000010">
    <property type="entry name" value="Sensor histidine kinase RcsC"/>
    <property type="match status" value="1"/>
</dbReference>
<feature type="domain" description="PAS" evidence="19">
    <location>
        <begin position="130"/>
        <end position="182"/>
    </location>
</feature>
<dbReference type="EMBL" id="QJKC01000006">
    <property type="protein sequence ID" value="PXX48755.1"/>
    <property type="molecule type" value="Genomic_DNA"/>
</dbReference>
<keyword evidence="22" id="KW-1185">Reference proteome</keyword>
<evidence type="ECO:0000256" key="12">
    <source>
        <dbReference type="ARBA" id="ARBA00023012"/>
    </source>
</evidence>
<comment type="catalytic activity">
    <reaction evidence="1">
        <text>ATP + protein L-histidine = ADP + protein N-phospho-L-histidine.</text>
        <dbReference type="EC" id="2.7.13.3"/>
    </reaction>
</comment>
<dbReference type="InterPro" id="IPR008207">
    <property type="entry name" value="Sig_transdc_His_kin_Hpt_dom"/>
</dbReference>
<evidence type="ECO:0000259" key="17">
    <source>
        <dbReference type="PROSITE" id="PS50109"/>
    </source>
</evidence>
<dbReference type="SMART" id="SM00091">
    <property type="entry name" value="PAS"/>
    <property type="match status" value="2"/>
</dbReference>
<dbReference type="Pfam" id="PF02518">
    <property type="entry name" value="HATPase_c"/>
    <property type="match status" value="1"/>
</dbReference>
<evidence type="ECO:0000256" key="15">
    <source>
        <dbReference type="ARBA" id="ARBA00070152"/>
    </source>
</evidence>
<dbReference type="Pfam" id="PF00072">
    <property type="entry name" value="Response_reg"/>
    <property type="match status" value="1"/>
</dbReference>
<dbReference type="CDD" id="cd00082">
    <property type="entry name" value="HisKA"/>
    <property type="match status" value="1"/>
</dbReference>
<dbReference type="InterPro" id="IPR001789">
    <property type="entry name" value="Sig_transdc_resp-reg_receiver"/>
</dbReference>
<dbReference type="SMART" id="SM00387">
    <property type="entry name" value="HATPase_c"/>
    <property type="match status" value="1"/>
</dbReference>
<dbReference type="GO" id="GO:0000155">
    <property type="term" value="F:phosphorelay sensor kinase activity"/>
    <property type="evidence" value="ECO:0007669"/>
    <property type="project" value="InterPro"/>
</dbReference>
<dbReference type="PANTHER" id="PTHR45339:SF1">
    <property type="entry name" value="HYBRID SIGNAL TRANSDUCTION HISTIDINE KINASE J"/>
    <property type="match status" value="1"/>
</dbReference>
<sequence>MPTGDSNTSQQPDGALLQQLEQLGDLLQDCDSQGWLLHANQMWLHTLGYAASELPTLNVYQLLAEDSQPAFRQQAALIARGERPPAIELLMLDRSGQVVSVLASFSPLPRENAEDGLRLLLRDITQQKKQEQWLSTLLDNMDDGIIAMDMQGRLTYMNQQAERLLGWRFAELHGRNVHQYIHHHRADGSELPLEDCPIYQSVQQKASYRSSEEVFFRKDGQPLEVRVSNSPLLLRQQLAGSVTTFSDISASRLREQQMLQATRAAEAAARAKSEFLATMSHEIRTPLNGVIGMIDLLMDTPLDAEQSDFARTIKMSADTLLSIINDILDFSKIEADGLEIECIDFSLRQLLEGTVDIVANKAHGKGLTLASFATAEVPDSLQGDPTRLRQILLNLLSNAIKFTEQGMVLVSATLEQPLQQGIQLRLCVKDTGIGLSEQAKSRLFQPFSQADSSTTRKYGGTGLGLAICKRLAEAMAGSVGVESTPDVGSEFWVSIPLQATAGDSCLHTTATPSQHLVLLAGDSASNQQLWSHYLDSWALPHKRADGLASMLETLRQLDAGGNKPDILLLVEPLADATLEQAVQTLSLEDIPMVVCLQEQDGLRKASLTQQGIAVLHKPMKQSALLDALAVQWTPGSIRLHTPEAATAPVSLRPVQHYRLLLAEDNPVNQRVAASMLHKLGYRVDVVSHGGEVLQAVAQQQYDAILMDCQMPEMDGYQATQAIRRQESETGLGGHLPIIAMTANAMEGDRAICLEAGMDDYLAKPIEFARLKALLLQWLPQQVASSHPPAASRDNSTPGSFTVQRLTEFLGDDPVSIGEMLDIFRDSLLRWRERLRLDIHSGGQGLKQLAHELKGSAANVGADALAALAGQLHAAAADNKPDSIRSIAAQIESEMQALLAFIAAYGKD</sequence>
<evidence type="ECO:0000256" key="7">
    <source>
        <dbReference type="ARBA" id="ARBA00022692"/>
    </source>
</evidence>
<keyword evidence="10" id="KW-0067">ATP-binding</keyword>
<comment type="subcellular location">
    <subcellularLocation>
        <location evidence="2">Cell membrane</location>
        <topology evidence="2">Multi-pass membrane protein</topology>
    </subcellularLocation>
</comment>
<dbReference type="Gene3D" id="1.20.120.160">
    <property type="entry name" value="HPT domain"/>
    <property type="match status" value="1"/>
</dbReference>
<feature type="domain" description="Response regulatory" evidence="18">
    <location>
        <begin position="658"/>
        <end position="778"/>
    </location>
</feature>
<dbReference type="Gene3D" id="3.30.565.10">
    <property type="entry name" value="Histidine kinase-like ATPase, C-terminal domain"/>
    <property type="match status" value="1"/>
</dbReference>
<dbReference type="CDD" id="cd16922">
    <property type="entry name" value="HATPase_EvgS-ArcB-TorS-like"/>
    <property type="match status" value="1"/>
</dbReference>
<evidence type="ECO:0000313" key="21">
    <source>
        <dbReference type="EMBL" id="PXX48755.1"/>
    </source>
</evidence>
<dbReference type="SUPFAM" id="SSF47226">
    <property type="entry name" value="Histidine-containing phosphotransfer domain, HPT domain"/>
    <property type="match status" value="1"/>
</dbReference>
<dbReference type="SMART" id="SM00448">
    <property type="entry name" value="REC"/>
    <property type="match status" value="1"/>
</dbReference>
<proteinExistence type="predicted"/>
<dbReference type="InterPro" id="IPR013767">
    <property type="entry name" value="PAS_fold"/>
</dbReference>
<dbReference type="CDD" id="cd17546">
    <property type="entry name" value="REC_hyHK_CKI1_RcsC-like"/>
    <property type="match status" value="1"/>
</dbReference>
<evidence type="ECO:0000256" key="9">
    <source>
        <dbReference type="ARBA" id="ARBA00022777"/>
    </source>
</evidence>